<keyword evidence="2" id="KW-1133">Transmembrane helix</keyword>
<proteinExistence type="predicted"/>
<feature type="transmembrane region" description="Helical" evidence="2">
    <location>
        <begin position="167"/>
        <end position="188"/>
    </location>
</feature>
<sequence length="219" mass="23281">MTALANGTYFISSTIGGSDRFYLGFSSGATRDPLVINSFTGSESQQKSTLSDLYLLQPPPQSQTGLIAATDPRNWYVTQADSGYVIGIDQSASLIWNVNEGTAEDNTNIILFPFQNNQVATNEFWKLRSIQAGTPSSTTSSSASSTSTPSPTCSCPAKEGMDLGDKIGLGVGLGVGIPTLLVAIVALFKDSPLAKYIKGNGRPFSYQSNNEEGFNLIQK</sequence>
<evidence type="ECO:0000256" key="1">
    <source>
        <dbReference type="SAM" id="MobiDB-lite"/>
    </source>
</evidence>
<evidence type="ECO:0000256" key="2">
    <source>
        <dbReference type="SAM" id="Phobius"/>
    </source>
</evidence>
<dbReference type="EMBL" id="SDEE01000285">
    <property type="protein sequence ID" value="RXW18161.1"/>
    <property type="molecule type" value="Genomic_DNA"/>
</dbReference>
<dbReference type="OrthoDB" id="3055873at2759"/>
<accession>A0A4Q2DGH0</accession>
<organism evidence="3 4">
    <name type="scientific">Candolleomyces aberdarensis</name>
    <dbReference type="NCBI Taxonomy" id="2316362"/>
    <lineage>
        <taxon>Eukaryota</taxon>
        <taxon>Fungi</taxon>
        <taxon>Dikarya</taxon>
        <taxon>Basidiomycota</taxon>
        <taxon>Agaricomycotina</taxon>
        <taxon>Agaricomycetes</taxon>
        <taxon>Agaricomycetidae</taxon>
        <taxon>Agaricales</taxon>
        <taxon>Agaricineae</taxon>
        <taxon>Psathyrellaceae</taxon>
        <taxon>Candolleomyces</taxon>
    </lineage>
</organism>
<evidence type="ECO:0000313" key="3">
    <source>
        <dbReference type="EMBL" id="RXW18161.1"/>
    </source>
</evidence>
<feature type="region of interest" description="Disordered" evidence="1">
    <location>
        <begin position="135"/>
        <end position="155"/>
    </location>
</feature>
<keyword evidence="4" id="KW-1185">Reference proteome</keyword>
<gene>
    <name evidence="3" type="ORF">EST38_g7692</name>
</gene>
<reference evidence="3 4" key="1">
    <citation type="submission" date="2019-01" db="EMBL/GenBank/DDBJ databases">
        <title>Draft genome sequence of Psathyrella aberdarensis IHI B618.</title>
        <authorList>
            <person name="Buettner E."/>
            <person name="Kellner H."/>
        </authorList>
    </citation>
    <scope>NUCLEOTIDE SEQUENCE [LARGE SCALE GENOMIC DNA]</scope>
    <source>
        <strain evidence="3 4">IHI B618</strain>
    </source>
</reference>
<protein>
    <submittedName>
        <fullName evidence="3">Uncharacterized protein</fullName>
    </submittedName>
</protein>
<dbReference type="AlphaFoldDB" id="A0A4Q2DGH0"/>
<dbReference type="Proteomes" id="UP000290288">
    <property type="component" value="Unassembled WGS sequence"/>
</dbReference>
<comment type="caution">
    <text evidence="3">The sequence shown here is derived from an EMBL/GenBank/DDBJ whole genome shotgun (WGS) entry which is preliminary data.</text>
</comment>
<evidence type="ECO:0000313" key="4">
    <source>
        <dbReference type="Proteomes" id="UP000290288"/>
    </source>
</evidence>
<dbReference type="Gene3D" id="2.80.10.50">
    <property type="match status" value="1"/>
</dbReference>
<name>A0A4Q2DGH0_9AGAR</name>
<keyword evidence="2" id="KW-0472">Membrane</keyword>
<keyword evidence="2" id="KW-0812">Transmembrane</keyword>